<evidence type="ECO:0000313" key="1">
    <source>
        <dbReference type="EMBL" id="GAA6498638.1"/>
    </source>
</evidence>
<keyword evidence="2" id="KW-1185">Reference proteome</keyword>
<sequence>MDKNSQEFKNLIYDLANGSLDLEHFPVAESKYVENEYEEGKLCNRLYSEMRDAYDRICVRLGKPDQEDRDVEIIIDSLLDIGKYLSMKMYDYGYFFSANKI</sequence>
<evidence type="ECO:0000313" key="2">
    <source>
        <dbReference type="Proteomes" id="UP001600941"/>
    </source>
</evidence>
<gene>
    <name evidence="1" type="ORF">K340107D12_14540</name>
</gene>
<name>A0ABQ0BQ26_9FIRM</name>
<proteinExistence type="predicted"/>
<dbReference type="EMBL" id="BAABZQ010000001">
    <property type="protein sequence ID" value="GAA6498638.1"/>
    <property type="molecule type" value="Genomic_DNA"/>
</dbReference>
<evidence type="ECO:0008006" key="3">
    <source>
        <dbReference type="Google" id="ProtNLM"/>
    </source>
</evidence>
<accession>A0ABQ0BQ26</accession>
<protein>
    <recommendedName>
        <fullName evidence="3">NTP pyrophosphohydrolase MazG putative catalytic core domain-containing protein</fullName>
    </recommendedName>
</protein>
<comment type="caution">
    <text evidence="1">The sequence shown here is derived from an EMBL/GenBank/DDBJ whole genome shotgun (WGS) entry which is preliminary data.</text>
</comment>
<dbReference type="Proteomes" id="UP001600941">
    <property type="component" value="Unassembled WGS sequence"/>
</dbReference>
<dbReference type="RefSeq" id="WP_390423103.1">
    <property type="nucleotide sequence ID" value="NZ_BAABZQ010000001.1"/>
</dbReference>
<organism evidence="1 2">
    <name type="scientific">Blautia parvula</name>
    <dbReference type="NCBI Taxonomy" id="2877527"/>
    <lineage>
        <taxon>Bacteria</taxon>
        <taxon>Bacillati</taxon>
        <taxon>Bacillota</taxon>
        <taxon>Clostridia</taxon>
        <taxon>Lachnospirales</taxon>
        <taxon>Lachnospiraceae</taxon>
        <taxon>Blautia</taxon>
    </lineage>
</organism>
<reference evidence="1 2" key="1">
    <citation type="submission" date="2024-04" db="EMBL/GenBank/DDBJ databases">
        <title>Defined microbial consortia suppress multidrug-resistant proinflammatory Enterobacteriaceae via ecological control.</title>
        <authorList>
            <person name="Furuichi M."/>
            <person name="Kawaguchi T."/>
            <person name="Pust M."/>
            <person name="Yasuma K."/>
            <person name="Plichta D."/>
            <person name="Hasegawa N."/>
            <person name="Ohya T."/>
            <person name="Bhattarai S."/>
            <person name="Sasajima S."/>
            <person name="Aoto Y."/>
            <person name="Tuganbaev T."/>
            <person name="Yaginuma M."/>
            <person name="Ueda M."/>
            <person name="Okahashi N."/>
            <person name="Amafuji K."/>
            <person name="Kiridooshi Y."/>
            <person name="Sugita K."/>
            <person name="Strazar M."/>
            <person name="Skelly A."/>
            <person name="Suda W."/>
            <person name="Hattori M."/>
            <person name="Nakamoto N."/>
            <person name="Caballero S."/>
            <person name="Norman J."/>
            <person name="Olle B."/>
            <person name="Tanoue T."/>
            <person name="Arita M."/>
            <person name="Bucci V."/>
            <person name="Atarashi K."/>
            <person name="Xavier R."/>
            <person name="Honda K."/>
        </authorList>
    </citation>
    <scope>NUCLEOTIDE SEQUENCE [LARGE SCALE GENOMIC DNA]</scope>
    <source>
        <strain evidence="2">k34-0107-D12</strain>
    </source>
</reference>